<dbReference type="GeneTree" id="ENSGT00940000160298"/>
<dbReference type="PANTHER" id="PTHR44099">
    <property type="entry name" value="RABCONNECTIN-3B, ISOFORM A"/>
    <property type="match status" value="1"/>
</dbReference>
<feature type="repeat" description="WD" evidence="3">
    <location>
        <begin position="58"/>
        <end position="102"/>
    </location>
</feature>
<dbReference type="InterPro" id="IPR015943">
    <property type="entry name" value="WD40/YVTN_repeat-like_dom_sf"/>
</dbReference>
<gene>
    <name evidence="4" type="primary">WDR72</name>
</gene>
<protein>
    <submittedName>
        <fullName evidence="4">WD repeat domain 72</fullName>
    </submittedName>
</protein>
<dbReference type="PANTHER" id="PTHR44099:SF2">
    <property type="entry name" value="WD REPEAT-CONTAINING PROTEIN 72"/>
    <property type="match status" value="1"/>
</dbReference>
<name>A0A8C0CG42_BALMU</name>
<dbReference type="InterPro" id="IPR036322">
    <property type="entry name" value="WD40_repeat_dom_sf"/>
</dbReference>
<feature type="repeat" description="WD" evidence="3">
    <location>
        <begin position="13"/>
        <end position="54"/>
    </location>
</feature>
<dbReference type="InterPro" id="IPR019775">
    <property type="entry name" value="WD40_repeat_CS"/>
</dbReference>
<evidence type="ECO:0000256" key="2">
    <source>
        <dbReference type="ARBA" id="ARBA00022737"/>
    </source>
</evidence>
<dbReference type="SUPFAM" id="SSF50978">
    <property type="entry name" value="WD40 repeat-like"/>
    <property type="match status" value="1"/>
</dbReference>
<dbReference type="Gene3D" id="2.130.10.10">
    <property type="entry name" value="YVTN repeat-like/Quinoprotein amine dehydrogenase"/>
    <property type="match status" value="1"/>
</dbReference>
<proteinExistence type="predicted"/>
<dbReference type="InterPro" id="IPR049916">
    <property type="entry name" value="WDR72-like"/>
</dbReference>
<dbReference type="PROSITE" id="PS00678">
    <property type="entry name" value="WD_REPEATS_1"/>
    <property type="match status" value="1"/>
</dbReference>
<evidence type="ECO:0000256" key="3">
    <source>
        <dbReference type="PROSITE-ProRule" id="PRU00221"/>
    </source>
</evidence>
<dbReference type="InterPro" id="IPR001680">
    <property type="entry name" value="WD40_rpt"/>
</dbReference>
<evidence type="ECO:0000256" key="1">
    <source>
        <dbReference type="ARBA" id="ARBA00022574"/>
    </source>
</evidence>
<accession>A0A8C0CG42</accession>
<keyword evidence="1 3" id="KW-0853">WD repeat</keyword>
<dbReference type="AlphaFoldDB" id="A0A8C0CG42"/>
<dbReference type="SMART" id="SM00320">
    <property type="entry name" value="WD40"/>
    <property type="match status" value="2"/>
</dbReference>
<dbReference type="PROSITE" id="PS50082">
    <property type="entry name" value="WD_REPEATS_2"/>
    <property type="match status" value="2"/>
</dbReference>
<sequence>MRSSLQAVALWGRKAPPHSITAIMITDDQQMIVTGSQEGQLCLWNLSSELKISAKELLFGHSASVTCLARARDFSKQPFIVSAAENGEMCVWNVTNGQCVEKATLPYRILSVIICYFWHFSFPKVTIQPIFFLILSLISVSF</sequence>
<dbReference type="GO" id="GO:0072659">
    <property type="term" value="P:protein localization to plasma membrane"/>
    <property type="evidence" value="ECO:0007669"/>
    <property type="project" value="TreeGrafter"/>
</dbReference>
<evidence type="ECO:0000313" key="4">
    <source>
        <dbReference type="Ensembl" id="ENSBMSP00010004958.1"/>
    </source>
</evidence>
<reference evidence="4" key="1">
    <citation type="submission" date="2023-09" db="UniProtKB">
        <authorList>
            <consortium name="Ensembl"/>
        </authorList>
    </citation>
    <scope>IDENTIFICATION</scope>
</reference>
<keyword evidence="2" id="KW-0677">Repeat</keyword>
<dbReference type="Ensembl" id="ENSBMST00010005459.1">
    <property type="protein sequence ID" value="ENSBMSP00010004958.1"/>
    <property type="gene ID" value="ENSBMSG00010003589.1"/>
</dbReference>
<dbReference type="GO" id="GO:0005737">
    <property type="term" value="C:cytoplasm"/>
    <property type="evidence" value="ECO:0007669"/>
    <property type="project" value="TreeGrafter"/>
</dbReference>
<organism evidence="4">
    <name type="scientific">Balaenoptera musculus</name>
    <name type="common">Blue whale</name>
    <dbReference type="NCBI Taxonomy" id="9771"/>
    <lineage>
        <taxon>Eukaryota</taxon>
        <taxon>Metazoa</taxon>
        <taxon>Chordata</taxon>
        <taxon>Craniata</taxon>
        <taxon>Vertebrata</taxon>
        <taxon>Euteleostomi</taxon>
        <taxon>Mammalia</taxon>
        <taxon>Eutheria</taxon>
        <taxon>Laurasiatheria</taxon>
        <taxon>Artiodactyla</taxon>
        <taxon>Whippomorpha</taxon>
        <taxon>Cetacea</taxon>
        <taxon>Mysticeti</taxon>
        <taxon>Balaenopteridae</taxon>
        <taxon>Balaenoptera</taxon>
    </lineage>
</organism>
<dbReference type="Pfam" id="PF00400">
    <property type="entry name" value="WD40"/>
    <property type="match status" value="2"/>
</dbReference>